<dbReference type="EMBL" id="LAZR01058126">
    <property type="protein sequence ID" value="KKK70578.1"/>
    <property type="molecule type" value="Genomic_DNA"/>
</dbReference>
<protein>
    <submittedName>
        <fullName evidence="1">Uncharacterized protein</fullName>
    </submittedName>
</protein>
<evidence type="ECO:0000313" key="1">
    <source>
        <dbReference type="EMBL" id="KKK70578.1"/>
    </source>
</evidence>
<name>A0A0F8XNN6_9ZZZZ</name>
<dbReference type="AlphaFoldDB" id="A0A0F8XNN6"/>
<gene>
    <name evidence="1" type="ORF">LCGC14_2922580</name>
</gene>
<organism evidence="1">
    <name type="scientific">marine sediment metagenome</name>
    <dbReference type="NCBI Taxonomy" id="412755"/>
    <lineage>
        <taxon>unclassified sequences</taxon>
        <taxon>metagenomes</taxon>
        <taxon>ecological metagenomes</taxon>
    </lineage>
</organism>
<comment type="caution">
    <text evidence="1">The sequence shown here is derived from an EMBL/GenBank/DDBJ whole genome shotgun (WGS) entry which is preliminary data.</text>
</comment>
<accession>A0A0F8XNN6</accession>
<sequence length="74" mass="8528">MKGNTLNIGEFINKVTTPIGEDKIEDYQLSGIMCNIYNRFKLEMLGIKRAKYGNLYSLVDYCLPKKLKCAPDEY</sequence>
<proteinExistence type="predicted"/>
<reference evidence="1" key="1">
    <citation type="journal article" date="2015" name="Nature">
        <title>Complex archaea that bridge the gap between prokaryotes and eukaryotes.</title>
        <authorList>
            <person name="Spang A."/>
            <person name="Saw J.H."/>
            <person name="Jorgensen S.L."/>
            <person name="Zaremba-Niedzwiedzka K."/>
            <person name="Martijn J."/>
            <person name="Lind A.E."/>
            <person name="van Eijk R."/>
            <person name="Schleper C."/>
            <person name="Guy L."/>
            <person name="Ettema T.J."/>
        </authorList>
    </citation>
    <scope>NUCLEOTIDE SEQUENCE</scope>
</reference>